<evidence type="ECO:0000313" key="3">
    <source>
        <dbReference type="Proteomes" id="UP000823486"/>
    </source>
</evidence>
<dbReference type="Proteomes" id="UP000823486">
    <property type="component" value="Unassembled WGS sequence"/>
</dbReference>
<reference evidence="2 3" key="1">
    <citation type="submission" date="2021-01" db="EMBL/GenBank/DDBJ databases">
        <title>Genomic Encyclopedia of Type Strains, Phase IV (KMG-IV): sequencing the most valuable type-strain genomes for metagenomic binning, comparative biology and taxonomic classification.</title>
        <authorList>
            <person name="Goeker M."/>
        </authorList>
    </citation>
    <scope>NUCLEOTIDE SEQUENCE [LARGE SCALE GENOMIC DNA]</scope>
    <source>
        <strain evidence="2 3">DSM 105482</strain>
    </source>
</reference>
<dbReference type="RefSeq" id="WP_204540058.1">
    <property type="nucleotide sequence ID" value="NZ_JAFBFI010000004.1"/>
</dbReference>
<keyword evidence="1" id="KW-1133">Transmembrane helix</keyword>
<evidence type="ECO:0000313" key="2">
    <source>
        <dbReference type="EMBL" id="MBM7691808.1"/>
    </source>
</evidence>
<organism evidence="2 3">
    <name type="scientific">Peribacillus deserti</name>
    <dbReference type="NCBI Taxonomy" id="673318"/>
    <lineage>
        <taxon>Bacteria</taxon>
        <taxon>Bacillati</taxon>
        <taxon>Bacillota</taxon>
        <taxon>Bacilli</taxon>
        <taxon>Bacillales</taxon>
        <taxon>Bacillaceae</taxon>
        <taxon>Peribacillus</taxon>
    </lineage>
</organism>
<sequence>METLFDLLFGNAFFIILIIGIVSSLFKRFKTDARPGNLKKDYKGTDPFGGTSARAASSMSRQDILQTDVLDVIPAKTGVYHDLGLEQAINSEKREIELERRFTAARSAVVNSKKTSIHQEKPKRLEFGQDQIVHGILMAEILGKPKGHTSRYRRAKSAAVLKK</sequence>
<protein>
    <submittedName>
        <fullName evidence="2">Uncharacterized protein</fullName>
    </submittedName>
</protein>
<dbReference type="EMBL" id="JAFBFI010000004">
    <property type="protein sequence ID" value="MBM7691808.1"/>
    <property type="molecule type" value="Genomic_DNA"/>
</dbReference>
<keyword evidence="1" id="KW-0472">Membrane</keyword>
<proteinExistence type="predicted"/>
<name>A0ABS2QH25_9BACI</name>
<feature type="transmembrane region" description="Helical" evidence="1">
    <location>
        <begin position="6"/>
        <end position="26"/>
    </location>
</feature>
<comment type="caution">
    <text evidence="2">The sequence shown here is derived from an EMBL/GenBank/DDBJ whole genome shotgun (WGS) entry which is preliminary data.</text>
</comment>
<accession>A0ABS2QH25</accession>
<keyword evidence="1" id="KW-0812">Transmembrane</keyword>
<keyword evidence="3" id="KW-1185">Reference proteome</keyword>
<gene>
    <name evidence="2" type="ORF">JOC77_001218</name>
</gene>
<evidence type="ECO:0000256" key="1">
    <source>
        <dbReference type="SAM" id="Phobius"/>
    </source>
</evidence>